<feature type="domain" description="VOC" evidence="2">
    <location>
        <begin position="7"/>
        <end position="130"/>
    </location>
</feature>
<dbReference type="InterPro" id="IPR051785">
    <property type="entry name" value="MMCE/EMCE_epimerase"/>
</dbReference>
<name>A0ABU4S8W8_9GAMM</name>
<keyword evidence="1" id="KW-0479">Metal-binding</keyword>
<sequence length="138" mass="15150">MTKQAVKELRLVVTTEDFDKALAFYRDTLGLTEINAVPPDNGKVAILEAGRATLELVEPSTADFIDRIEVGRRVSGWIRVAFEVTDVMEATSSLQSAGAEVLGIPQQTPFHSINSRLEAPAGLQLTLFQRNKTECSME</sequence>
<dbReference type="Proteomes" id="UP001271890">
    <property type="component" value="Unassembled WGS sequence"/>
</dbReference>
<dbReference type="PANTHER" id="PTHR43048:SF3">
    <property type="entry name" value="METHYLMALONYL-COA EPIMERASE, MITOCHONDRIAL"/>
    <property type="match status" value="1"/>
</dbReference>
<protein>
    <submittedName>
        <fullName evidence="3">VOC family protein</fullName>
    </submittedName>
</protein>
<dbReference type="SUPFAM" id="SSF54593">
    <property type="entry name" value="Glyoxalase/Bleomycin resistance protein/Dihydroxybiphenyl dioxygenase"/>
    <property type="match status" value="1"/>
</dbReference>
<organism evidence="3 4">
    <name type="scientific">Xenorhabdus santafensis</name>
    <dbReference type="NCBI Taxonomy" id="2582833"/>
    <lineage>
        <taxon>Bacteria</taxon>
        <taxon>Pseudomonadati</taxon>
        <taxon>Pseudomonadota</taxon>
        <taxon>Gammaproteobacteria</taxon>
        <taxon>Enterobacterales</taxon>
        <taxon>Morganellaceae</taxon>
        <taxon>Xenorhabdus</taxon>
    </lineage>
</organism>
<evidence type="ECO:0000259" key="2">
    <source>
        <dbReference type="PROSITE" id="PS51819"/>
    </source>
</evidence>
<evidence type="ECO:0000256" key="1">
    <source>
        <dbReference type="ARBA" id="ARBA00022723"/>
    </source>
</evidence>
<accession>A0ABU4S8W8</accession>
<dbReference type="RefSeq" id="WP_319929682.1">
    <property type="nucleotide sequence ID" value="NZ_VCDN01000026.1"/>
</dbReference>
<reference evidence="4" key="1">
    <citation type="journal article" date="2024" name="Toxins">
        <title>Genome Sequence Analysis of Native Xenorhabdus Strains Isolated from Entomopathogenic Nematodes in Argentina.</title>
        <authorList>
            <person name="Palma L."/>
            <person name="Frizzo L."/>
            <person name="Kaiser S."/>
            <person name="Berry C."/>
            <person name="Caballero P."/>
            <person name="Bode H.B."/>
            <person name="Del Valle E.E."/>
        </authorList>
    </citation>
    <scope>NUCLEOTIDE SEQUENCE [LARGE SCALE GENOMIC DNA]</scope>
    <source>
        <strain evidence="4">12</strain>
    </source>
</reference>
<dbReference type="EMBL" id="VCDN01000026">
    <property type="protein sequence ID" value="MDX7987247.1"/>
    <property type="molecule type" value="Genomic_DNA"/>
</dbReference>
<dbReference type="Gene3D" id="3.10.180.10">
    <property type="entry name" value="2,3-Dihydroxybiphenyl 1,2-Dioxygenase, domain 1"/>
    <property type="match status" value="1"/>
</dbReference>
<evidence type="ECO:0000313" key="4">
    <source>
        <dbReference type="Proteomes" id="UP001271890"/>
    </source>
</evidence>
<evidence type="ECO:0000313" key="3">
    <source>
        <dbReference type="EMBL" id="MDX7987247.1"/>
    </source>
</evidence>
<dbReference type="PANTHER" id="PTHR43048">
    <property type="entry name" value="METHYLMALONYL-COA EPIMERASE"/>
    <property type="match status" value="1"/>
</dbReference>
<proteinExistence type="predicted"/>
<comment type="caution">
    <text evidence="3">The sequence shown here is derived from an EMBL/GenBank/DDBJ whole genome shotgun (WGS) entry which is preliminary data.</text>
</comment>
<dbReference type="InterPro" id="IPR004360">
    <property type="entry name" value="Glyas_Fos-R_dOase_dom"/>
</dbReference>
<dbReference type="InterPro" id="IPR037523">
    <property type="entry name" value="VOC_core"/>
</dbReference>
<keyword evidence="4" id="KW-1185">Reference proteome</keyword>
<dbReference type="InterPro" id="IPR029068">
    <property type="entry name" value="Glyas_Bleomycin-R_OHBP_Dase"/>
</dbReference>
<dbReference type="PROSITE" id="PS51819">
    <property type="entry name" value="VOC"/>
    <property type="match status" value="1"/>
</dbReference>
<gene>
    <name evidence="3" type="ORF">FE392_07875</name>
</gene>
<dbReference type="Pfam" id="PF00903">
    <property type="entry name" value="Glyoxalase"/>
    <property type="match status" value="1"/>
</dbReference>